<feature type="transmembrane region" description="Helical" evidence="3">
    <location>
        <begin position="240"/>
        <end position="261"/>
    </location>
</feature>
<feature type="transmembrane region" description="Helical" evidence="3">
    <location>
        <begin position="45"/>
        <end position="68"/>
    </location>
</feature>
<feature type="transmembrane region" description="Helical" evidence="3">
    <location>
        <begin position="173"/>
        <end position="196"/>
    </location>
</feature>
<feature type="transmembrane region" description="Helical" evidence="3">
    <location>
        <begin position="317"/>
        <end position="335"/>
    </location>
</feature>
<evidence type="ECO:0000259" key="4">
    <source>
        <dbReference type="Pfam" id="PF01757"/>
    </source>
</evidence>
<feature type="transmembrane region" description="Helical" evidence="3">
    <location>
        <begin position="341"/>
        <end position="363"/>
    </location>
</feature>
<evidence type="ECO:0000313" key="6">
    <source>
        <dbReference type="Proteomes" id="UP000256869"/>
    </source>
</evidence>
<comment type="similarity">
    <text evidence="2">Belongs to the acyltransferase 3 family.</text>
</comment>
<dbReference type="Proteomes" id="UP000256869">
    <property type="component" value="Unassembled WGS sequence"/>
</dbReference>
<comment type="caution">
    <text evidence="5">The sequence shown here is derived from an EMBL/GenBank/DDBJ whole genome shotgun (WGS) entry which is preliminary data.</text>
</comment>
<gene>
    <name evidence="5" type="ORF">DFP95_12554</name>
</gene>
<keyword evidence="3" id="KW-0472">Membrane</keyword>
<proteinExistence type="inferred from homology"/>
<feature type="transmembrane region" description="Helical" evidence="3">
    <location>
        <begin position="89"/>
        <end position="110"/>
    </location>
</feature>
<evidence type="ECO:0000256" key="1">
    <source>
        <dbReference type="ARBA" id="ARBA00004370"/>
    </source>
</evidence>
<dbReference type="PANTHER" id="PTHR36927">
    <property type="entry name" value="BLR4337 PROTEIN"/>
    <property type="match status" value="1"/>
</dbReference>
<reference evidence="5 6" key="1">
    <citation type="submission" date="2018-07" db="EMBL/GenBank/DDBJ databases">
        <title>Genomic Encyclopedia of Type Strains, Phase III (KMG-III): the genomes of soil and plant-associated and newly described type strains.</title>
        <authorList>
            <person name="Whitman W."/>
        </authorList>
    </citation>
    <scope>NUCLEOTIDE SEQUENCE [LARGE SCALE GENOMIC DNA]</scope>
    <source>
        <strain evidence="5 6">CECT 8236</strain>
    </source>
</reference>
<feature type="transmembrane region" description="Helical" evidence="3">
    <location>
        <begin position="208"/>
        <end position="228"/>
    </location>
</feature>
<accession>A0A3D9HY57</accession>
<dbReference type="EMBL" id="QRDY01000025">
    <property type="protein sequence ID" value="RED54434.1"/>
    <property type="molecule type" value="Genomic_DNA"/>
</dbReference>
<name>A0A3D9HY57_9BACL</name>
<sequence length="369" mass="41306">MEKRMAYLDRLKVFLTVLVVLHHTAITYGGAGSWYYNEQPSTDVATALLSTFTAVNQSFFMGLFFFISGYVTPSSYDRYGAVKFMKVRLIRFGIPIILFMAVITPLLAYVSTGYEGSFADYLKTRVISNLLLSFAEFEVGPLWYLVALLLFFAAYAGYRLIRGEQSAKNTFKLTSRTIVGYLVAVAVANFLIRLIYPVGETVLSLQLAYFPAYIGLFIGGIGAYRGKWLDQLTKSAARKWRVVVCVLIILFPIVMLLGGAMEGDTSFEGGMNWQSAIYSTTDPILGFGISYLLLVAFRKRWNGDPSPVSRWLSAQAFLVYIIHALIVTYISYWLRGISIDPLLKFILVGCLALPHCFLVASLLRKIPGR</sequence>
<dbReference type="InterPro" id="IPR050623">
    <property type="entry name" value="Glucan_succinyl_AcylTrfase"/>
</dbReference>
<keyword evidence="6" id="KW-1185">Reference proteome</keyword>
<dbReference type="InterPro" id="IPR002656">
    <property type="entry name" value="Acyl_transf_3_dom"/>
</dbReference>
<keyword evidence="3" id="KW-1133">Transmembrane helix</keyword>
<evidence type="ECO:0000256" key="3">
    <source>
        <dbReference type="SAM" id="Phobius"/>
    </source>
</evidence>
<dbReference type="GO" id="GO:0016747">
    <property type="term" value="F:acyltransferase activity, transferring groups other than amino-acyl groups"/>
    <property type="evidence" value="ECO:0007669"/>
    <property type="project" value="InterPro"/>
</dbReference>
<protein>
    <submittedName>
        <fullName evidence="5">Acyltransferase-like protein</fullName>
    </submittedName>
</protein>
<dbReference type="PANTHER" id="PTHR36927:SF4">
    <property type="entry name" value="BLR5718 PROTEIN"/>
    <property type="match status" value="1"/>
</dbReference>
<keyword evidence="5" id="KW-0808">Transferase</keyword>
<comment type="subcellular location">
    <subcellularLocation>
        <location evidence="1">Membrane</location>
    </subcellularLocation>
</comment>
<feature type="transmembrane region" description="Helical" evidence="3">
    <location>
        <begin position="142"/>
        <end position="161"/>
    </location>
</feature>
<evidence type="ECO:0000313" key="5">
    <source>
        <dbReference type="EMBL" id="RED54434.1"/>
    </source>
</evidence>
<feature type="domain" description="Acyltransferase 3" evidence="4">
    <location>
        <begin position="6"/>
        <end position="359"/>
    </location>
</feature>
<dbReference type="AlphaFoldDB" id="A0A3D9HY57"/>
<dbReference type="Pfam" id="PF01757">
    <property type="entry name" value="Acyl_transf_3"/>
    <property type="match status" value="1"/>
</dbReference>
<feature type="transmembrane region" description="Helical" evidence="3">
    <location>
        <begin position="276"/>
        <end position="297"/>
    </location>
</feature>
<keyword evidence="3" id="KW-0812">Transmembrane</keyword>
<organism evidence="5 6">
    <name type="scientific">Cohnella lupini</name>
    <dbReference type="NCBI Taxonomy" id="1294267"/>
    <lineage>
        <taxon>Bacteria</taxon>
        <taxon>Bacillati</taxon>
        <taxon>Bacillota</taxon>
        <taxon>Bacilli</taxon>
        <taxon>Bacillales</taxon>
        <taxon>Paenibacillaceae</taxon>
        <taxon>Cohnella</taxon>
    </lineage>
</organism>
<keyword evidence="5" id="KW-0012">Acyltransferase</keyword>
<evidence type="ECO:0000256" key="2">
    <source>
        <dbReference type="ARBA" id="ARBA00007400"/>
    </source>
</evidence>
<dbReference type="RefSeq" id="WP_181907599.1">
    <property type="nucleotide sequence ID" value="NZ_QRDY01000025.1"/>
</dbReference>